<feature type="domain" description="TsaA-like" evidence="4">
    <location>
        <begin position="80"/>
        <end position="226"/>
    </location>
</feature>
<dbReference type="PROSITE" id="PS51668">
    <property type="entry name" value="TSAA_2"/>
    <property type="match status" value="1"/>
</dbReference>
<feature type="compositionally biased region" description="Basic and acidic residues" evidence="3">
    <location>
        <begin position="40"/>
        <end position="69"/>
    </location>
</feature>
<dbReference type="PANTHER" id="PTHR12818:SF0">
    <property type="entry name" value="TRNA (ADENINE(37)-N6)-METHYLTRANSFERASE"/>
    <property type="match status" value="1"/>
</dbReference>
<dbReference type="Pfam" id="PF01980">
    <property type="entry name" value="TrmO_N"/>
    <property type="match status" value="1"/>
</dbReference>
<accession>A0ABP1FRI1</accession>
<organism evidence="5 6">
    <name type="scientific">Coccomyxa viridis</name>
    <dbReference type="NCBI Taxonomy" id="1274662"/>
    <lineage>
        <taxon>Eukaryota</taxon>
        <taxon>Viridiplantae</taxon>
        <taxon>Chlorophyta</taxon>
        <taxon>core chlorophytes</taxon>
        <taxon>Trebouxiophyceae</taxon>
        <taxon>Trebouxiophyceae incertae sedis</taxon>
        <taxon>Coccomyxaceae</taxon>
        <taxon>Coccomyxa</taxon>
    </lineage>
</organism>
<dbReference type="NCBIfam" id="TIGR00104">
    <property type="entry name" value="tRNA_TsaA"/>
    <property type="match status" value="1"/>
</dbReference>
<dbReference type="InterPro" id="IPR040372">
    <property type="entry name" value="YaeB-like"/>
</dbReference>
<dbReference type="InterPro" id="IPR036413">
    <property type="entry name" value="YaeB-like_sf"/>
</dbReference>
<keyword evidence="1" id="KW-0949">S-adenosyl-L-methionine</keyword>
<proteinExistence type="inferred from homology"/>
<comment type="caution">
    <text evidence="5">The sequence shown here is derived from an EMBL/GenBank/DDBJ whole genome shotgun (WGS) entry which is preliminary data.</text>
</comment>
<evidence type="ECO:0000313" key="6">
    <source>
        <dbReference type="Proteomes" id="UP001497392"/>
    </source>
</evidence>
<dbReference type="EMBL" id="CAXHTA020000007">
    <property type="protein sequence ID" value="CAL5222545.1"/>
    <property type="molecule type" value="Genomic_DNA"/>
</dbReference>
<evidence type="ECO:0000256" key="1">
    <source>
        <dbReference type="ARBA" id="ARBA00022691"/>
    </source>
</evidence>
<reference evidence="5 6" key="1">
    <citation type="submission" date="2024-06" db="EMBL/GenBank/DDBJ databases">
        <authorList>
            <person name="Kraege A."/>
            <person name="Thomma B."/>
        </authorList>
    </citation>
    <scope>NUCLEOTIDE SEQUENCE [LARGE SCALE GENOMIC DNA]</scope>
</reference>
<dbReference type="CDD" id="cd09281">
    <property type="entry name" value="UPF0066"/>
    <property type="match status" value="1"/>
</dbReference>
<evidence type="ECO:0000256" key="3">
    <source>
        <dbReference type="SAM" id="MobiDB-lite"/>
    </source>
</evidence>
<gene>
    <name evidence="5" type="primary">g4923</name>
    <name evidence="5" type="ORF">VP750_LOCUS4204</name>
</gene>
<protein>
    <submittedName>
        <fullName evidence="5">G4923 protein</fullName>
    </submittedName>
</protein>
<dbReference type="PANTHER" id="PTHR12818">
    <property type="entry name" value="TRNA (ADENINE(37)-N6)-METHYLTRANSFERASE"/>
    <property type="match status" value="1"/>
</dbReference>
<sequence length="328" mass="36347">MQANVLVGGLIACSVAILSLWQQRRRADTKLVEAKRQLDAERRNRASERTGRIRAEKKLRERESSKEESSDSNVPEIYPLQPIGHLQSCFTKRSGTPRQPLLVPAARARLLLRQDIPAGCLEGLEQYSHVWVIFVFHCNTDLQRLWSPDHASDGLKAKVQVPRLNGGRMGVLATRSPHRPSPIGLSVAEVIEVKGRSITLGGADIVDGSPILDIKPYVPFCDSVSQASAPSWVSDEASDDPIALKDVQIRDDMLARLEACWAASGPGGAIRHALYKHPEDWVGLVRQVLRLDIRSLHQRKYSVTLHGVTISYDILPERTVLVRGAYVG</sequence>
<evidence type="ECO:0000313" key="5">
    <source>
        <dbReference type="EMBL" id="CAL5222545.1"/>
    </source>
</evidence>
<dbReference type="InterPro" id="IPR023370">
    <property type="entry name" value="TrmO-like_N"/>
</dbReference>
<comment type="similarity">
    <text evidence="2">Belongs to the tRNA methyltransferase O family.</text>
</comment>
<dbReference type="Gene3D" id="2.40.30.70">
    <property type="entry name" value="YaeB-like"/>
    <property type="match status" value="1"/>
</dbReference>
<evidence type="ECO:0000256" key="2">
    <source>
        <dbReference type="ARBA" id="ARBA00033753"/>
    </source>
</evidence>
<name>A0ABP1FRI1_9CHLO</name>
<evidence type="ECO:0000259" key="4">
    <source>
        <dbReference type="PROSITE" id="PS51668"/>
    </source>
</evidence>
<feature type="region of interest" description="Disordered" evidence="3">
    <location>
        <begin position="40"/>
        <end position="78"/>
    </location>
</feature>
<dbReference type="InterPro" id="IPR036414">
    <property type="entry name" value="YaeB_N_sf"/>
</dbReference>
<dbReference type="Proteomes" id="UP001497392">
    <property type="component" value="Unassembled WGS sequence"/>
</dbReference>
<keyword evidence="6" id="KW-1185">Reference proteome</keyword>
<dbReference type="SUPFAM" id="SSF118196">
    <property type="entry name" value="YaeB-like"/>
    <property type="match status" value="1"/>
</dbReference>